<dbReference type="GO" id="GO:0009443">
    <property type="term" value="P:pyridoxal 5'-phosphate salvage"/>
    <property type="evidence" value="ECO:0007669"/>
    <property type="project" value="InterPro"/>
</dbReference>
<sequence>MDSNKILVVNDIPGFGKVAGNVNIPVLTSMGYQVAILTTLLLSENVSAPGDVYFHPIGDYFQNTIQHWRSTDITFQGVMTGFFNDQQQIEDLREYYHFLNRNEKHIPLIVDPIMADHGKFYPGFDEEFAMSMYRLIEHATLVTPNLTEACFLAETPYSDYKTKEELADIADKILQSGVEYVLITGIQFEGSPDKIGFYLASRNDHQLIFHRYYPYAIMGTGDFAVSYITGHYLAHQKMNQAVEQCSHYLEVIMEETFKDESNIPKDRVIALRFEPLLHTLFKSIH</sequence>
<dbReference type="InterPro" id="IPR013749">
    <property type="entry name" value="PM/HMP-P_kinase-1"/>
</dbReference>
<proteinExistence type="predicted"/>
<dbReference type="RefSeq" id="WP_092084697.1">
    <property type="nucleotide sequence ID" value="NZ_FNEL01000011.1"/>
</dbReference>
<keyword evidence="3" id="KW-0547">Nucleotide-binding</keyword>
<dbReference type="SUPFAM" id="SSF53613">
    <property type="entry name" value="Ribokinase-like"/>
    <property type="match status" value="1"/>
</dbReference>
<keyword evidence="8" id="KW-1185">Reference proteome</keyword>
<comment type="caution">
    <text evidence="7">The sequence shown here is derived from an EMBL/GenBank/DDBJ whole genome shotgun (WGS) entry which is preliminary data.</text>
</comment>
<name>A0A1G8KGZ7_9LACT</name>
<dbReference type="EC" id="2.7.1.35" evidence="1"/>
<dbReference type="PANTHER" id="PTHR10534">
    <property type="entry name" value="PYRIDOXAL KINASE"/>
    <property type="match status" value="1"/>
</dbReference>
<accession>A0A1G8KGZ7</accession>
<gene>
    <name evidence="7" type="ORF">CJ205_05420</name>
</gene>
<dbReference type="GO" id="GO:0008478">
    <property type="term" value="F:pyridoxal kinase activity"/>
    <property type="evidence" value="ECO:0007669"/>
    <property type="project" value="UniProtKB-EC"/>
</dbReference>
<feature type="domain" description="Pyridoxamine kinase/Phosphomethylpyrimidine kinase" evidence="6">
    <location>
        <begin position="70"/>
        <end position="258"/>
    </location>
</feature>
<dbReference type="InterPro" id="IPR029056">
    <property type="entry name" value="Ribokinase-like"/>
</dbReference>
<organism evidence="7 8">
    <name type="scientific">Dolosicoccus paucivorans</name>
    <dbReference type="NCBI Taxonomy" id="84521"/>
    <lineage>
        <taxon>Bacteria</taxon>
        <taxon>Bacillati</taxon>
        <taxon>Bacillota</taxon>
        <taxon>Bacilli</taxon>
        <taxon>Lactobacillales</taxon>
        <taxon>Aerococcaceae</taxon>
        <taxon>Dolosicoccus</taxon>
    </lineage>
</organism>
<evidence type="ECO:0000256" key="1">
    <source>
        <dbReference type="ARBA" id="ARBA00012104"/>
    </source>
</evidence>
<dbReference type="Pfam" id="PF08543">
    <property type="entry name" value="Phos_pyr_kin"/>
    <property type="match status" value="1"/>
</dbReference>
<dbReference type="EMBL" id="PNHE01000020">
    <property type="protein sequence ID" value="PMC58231.1"/>
    <property type="molecule type" value="Genomic_DNA"/>
</dbReference>
<evidence type="ECO:0000313" key="7">
    <source>
        <dbReference type="EMBL" id="PMC58231.1"/>
    </source>
</evidence>
<dbReference type="OrthoDB" id="9800808at2"/>
<reference evidence="7 8" key="1">
    <citation type="submission" date="2017-09" db="EMBL/GenBank/DDBJ databases">
        <title>Bacterial strain isolated from the female urinary microbiota.</title>
        <authorList>
            <person name="Thomas-White K."/>
            <person name="Kumar N."/>
            <person name="Forster S."/>
            <person name="Putonti C."/>
            <person name="Lawley T."/>
            <person name="Wolfe A.J."/>
        </authorList>
    </citation>
    <scope>NUCLEOTIDE SEQUENCE [LARGE SCALE GENOMIC DNA]</scope>
    <source>
        <strain evidence="7 8">UMB0852</strain>
    </source>
</reference>
<evidence type="ECO:0000256" key="3">
    <source>
        <dbReference type="ARBA" id="ARBA00022741"/>
    </source>
</evidence>
<keyword evidence="2" id="KW-0808">Transferase</keyword>
<evidence type="ECO:0000256" key="2">
    <source>
        <dbReference type="ARBA" id="ARBA00022679"/>
    </source>
</evidence>
<dbReference type="Proteomes" id="UP000235682">
    <property type="component" value="Unassembled WGS sequence"/>
</dbReference>
<dbReference type="PANTHER" id="PTHR10534:SF2">
    <property type="entry name" value="PYRIDOXAL KINASE"/>
    <property type="match status" value="1"/>
</dbReference>
<evidence type="ECO:0000256" key="4">
    <source>
        <dbReference type="ARBA" id="ARBA00022777"/>
    </source>
</evidence>
<dbReference type="Gene3D" id="3.40.1190.20">
    <property type="match status" value="1"/>
</dbReference>
<dbReference type="AlphaFoldDB" id="A0A1G8KGZ7"/>
<dbReference type="GO" id="GO:0005524">
    <property type="term" value="F:ATP binding"/>
    <property type="evidence" value="ECO:0007669"/>
    <property type="project" value="UniProtKB-KW"/>
</dbReference>
<dbReference type="STRING" id="84521.SAMN04487994_101117"/>
<evidence type="ECO:0000313" key="8">
    <source>
        <dbReference type="Proteomes" id="UP000235682"/>
    </source>
</evidence>
<protein>
    <recommendedName>
        <fullName evidence="1">pyridoxal kinase</fullName>
        <ecNumber evidence="1">2.7.1.35</ecNumber>
    </recommendedName>
</protein>
<dbReference type="InterPro" id="IPR004625">
    <property type="entry name" value="PyrdxlKinase"/>
</dbReference>
<evidence type="ECO:0000259" key="6">
    <source>
        <dbReference type="Pfam" id="PF08543"/>
    </source>
</evidence>
<keyword evidence="5" id="KW-0067">ATP-binding</keyword>
<evidence type="ECO:0000256" key="5">
    <source>
        <dbReference type="ARBA" id="ARBA00022840"/>
    </source>
</evidence>
<dbReference type="GO" id="GO:0005829">
    <property type="term" value="C:cytosol"/>
    <property type="evidence" value="ECO:0007669"/>
    <property type="project" value="TreeGrafter"/>
</dbReference>
<keyword evidence="4" id="KW-0418">Kinase</keyword>